<evidence type="ECO:0000259" key="10">
    <source>
        <dbReference type="Pfam" id="PF20258"/>
    </source>
</evidence>
<keyword evidence="3 9" id="KW-0819">tRNA processing</keyword>
<dbReference type="Gene3D" id="3.40.50.620">
    <property type="entry name" value="HUPs"/>
    <property type="match status" value="1"/>
</dbReference>
<reference evidence="12 13" key="1">
    <citation type="journal article" date="2016" name="Nat. Commun.">
        <title>Thousands of microbial genomes shed light on interconnected biogeochemical processes in an aquifer system.</title>
        <authorList>
            <person name="Anantharaman K."/>
            <person name="Brown C.T."/>
            <person name="Hug L.A."/>
            <person name="Sharon I."/>
            <person name="Castelle C.J."/>
            <person name="Probst A.J."/>
            <person name="Thomas B.C."/>
            <person name="Singh A."/>
            <person name="Wilkins M.J."/>
            <person name="Karaoz U."/>
            <person name="Brodie E.L."/>
            <person name="Williams K.H."/>
            <person name="Hubbard S.S."/>
            <person name="Banfield J.F."/>
        </authorList>
    </citation>
    <scope>NUCLEOTIDE SEQUENCE [LARGE SCALE GENOMIC DNA]</scope>
</reference>
<evidence type="ECO:0000256" key="3">
    <source>
        <dbReference type="ARBA" id="ARBA00022694"/>
    </source>
</evidence>
<dbReference type="HAMAP" id="MF_00144">
    <property type="entry name" value="tRNA_thiouridyl_MnmA"/>
    <property type="match status" value="1"/>
</dbReference>
<dbReference type="FunFam" id="3.40.50.620:FF:000115">
    <property type="entry name" value="tRNA-specific 2-thiouridylase MnmA"/>
    <property type="match status" value="1"/>
</dbReference>
<dbReference type="InterPro" id="IPR004506">
    <property type="entry name" value="MnmA-like"/>
</dbReference>
<dbReference type="GO" id="GO:0005737">
    <property type="term" value="C:cytoplasm"/>
    <property type="evidence" value="ECO:0007669"/>
    <property type="project" value="UniProtKB-SubCell"/>
</dbReference>
<feature type="active site" description="Cysteine persulfide intermediate" evidence="9">
    <location>
        <position position="197"/>
    </location>
</feature>
<dbReference type="InterPro" id="IPR014729">
    <property type="entry name" value="Rossmann-like_a/b/a_fold"/>
</dbReference>
<name>A0A1F5P4D9_9BACT</name>
<keyword evidence="7" id="KW-1015">Disulfide bond</keyword>
<dbReference type="EMBL" id="MFES01000038">
    <property type="protein sequence ID" value="OGE84674.1"/>
    <property type="molecule type" value="Genomic_DNA"/>
</dbReference>
<feature type="binding site" evidence="9">
    <location>
        <position position="129"/>
    </location>
    <ligand>
        <name>ATP</name>
        <dbReference type="ChEBI" id="CHEBI:30616"/>
    </ligand>
</feature>
<evidence type="ECO:0000313" key="13">
    <source>
        <dbReference type="Proteomes" id="UP000176786"/>
    </source>
</evidence>
<dbReference type="SUPFAM" id="SSF52402">
    <property type="entry name" value="Adenine nucleotide alpha hydrolases-like"/>
    <property type="match status" value="1"/>
</dbReference>
<dbReference type="GO" id="GO:0002143">
    <property type="term" value="P:tRNA wobble position uridine thiolation"/>
    <property type="evidence" value="ECO:0007669"/>
    <property type="project" value="TreeGrafter"/>
</dbReference>
<evidence type="ECO:0000259" key="11">
    <source>
        <dbReference type="Pfam" id="PF20259"/>
    </source>
</evidence>
<dbReference type="Gene3D" id="2.40.30.10">
    <property type="entry name" value="Translation factors"/>
    <property type="match status" value="1"/>
</dbReference>
<keyword evidence="9" id="KW-0963">Cytoplasm</keyword>
<dbReference type="Pfam" id="PF03054">
    <property type="entry name" value="tRNA_Me_trans"/>
    <property type="match status" value="1"/>
</dbReference>
<feature type="site" description="Interaction with tRNA" evidence="9">
    <location>
        <position position="130"/>
    </location>
</feature>
<accession>A0A1F5P4D9</accession>
<evidence type="ECO:0000256" key="8">
    <source>
        <dbReference type="ARBA" id="ARBA00051542"/>
    </source>
</evidence>
<dbReference type="PANTHER" id="PTHR11933">
    <property type="entry name" value="TRNA 5-METHYLAMINOMETHYL-2-THIOURIDYLATE -METHYLTRANSFERASE"/>
    <property type="match status" value="1"/>
</dbReference>
<feature type="active site" description="Nucleophile" evidence="9">
    <location>
        <position position="105"/>
    </location>
</feature>
<feature type="binding site" evidence="9">
    <location>
        <begin position="13"/>
        <end position="20"/>
    </location>
    <ligand>
        <name>ATP</name>
        <dbReference type="ChEBI" id="CHEBI:30616"/>
    </ligand>
</feature>
<feature type="domain" description="tRNA-specific 2-thiouridylase MnmA-like C-terminal" evidence="10">
    <location>
        <begin position="276"/>
        <end position="351"/>
    </location>
</feature>
<comment type="function">
    <text evidence="9">Catalyzes the 2-thiolation of uridine at the wobble position (U34) of tRNA, leading to the formation of s(2)U34.</text>
</comment>
<sequence>MSMRQDKVKVAVAMSGGVDSAVAALLLKKQGYEVHGFFMRNWNPLSNIPNDCPWQKDYEDVRRVCNHLTIPYSTLNFESEYHKRVLIPFLNEYQNGRTPNPDILCNKEIKFDVFWNNVKALGFHYMATGHYSKLENGALVKPKDADKDQTYFLSALSDRQLENVIFPLADLTKTEVREIAKKAGLPNAGKKDSQGICFIGKLTVRDFLKANLKIAPGEVKAATGELLGKHEGSELYTIGQRHIGVAAGGKTLYVSSKNTKTNTLIMDREENLYTNKLSFEKAAWSIPVPQSFQCQVQTRYRSKSIPAIVSLTNSMELVSGEAELLLPARAITPGQTIAFYKDSKLIGNAIIK</sequence>
<dbReference type="NCBIfam" id="NF001138">
    <property type="entry name" value="PRK00143.1"/>
    <property type="match status" value="1"/>
</dbReference>
<dbReference type="GO" id="GO:0005524">
    <property type="term" value="F:ATP binding"/>
    <property type="evidence" value="ECO:0007669"/>
    <property type="project" value="UniProtKB-KW"/>
</dbReference>
<organism evidence="12 13">
    <name type="scientific">Candidatus Doudnabacteria bacterium RIFCSPHIGHO2_02_FULL_46_11</name>
    <dbReference type="NCBI Taxonomy" id="1817832"/>
    <lineage>
        <taxon>Bacteria</taxon>
        <taxon>Candidatus Doudnaibacteriota</taxon>
    </lineage>
</organism>
<feature type="region of interest" description="Interaction with target base in tRNA" evidence="9">
    <location>
        <begin position="100"/>
        <end position="102"/>
    </location>
</feature>
<proteinExistence type="inferred from homology"/>
<feature type="binding site" evidence="9">
    <location>
        <position position="39"/>
    </location>
    <ligand>
        <name>ATP</name>
        <dbReference type="ChEBI" id="CHEBI:30616"/>
    </ligand>
</feature>
<feature type="site" description="Interaction with tRNA" evidence="9">
    <location>
        <position position="335"/>
    </location>
</feature>
<keyword evidence="6 9" id="KW-0694">RNA-binding</keyword>
<comment type="similarity">
    <text evidence="9">Belongs to the MnmA/TRMU family.</text>
</comment>
<keyword evidence="5 9" id="KW-0067">ATP-binding</keyword>
<dbReference type="GO" id="GO:0103016">
    <property type="term" value="F:tRNA-uridine 2-sulfurtransferase activity"/>
    <property type="evidence" value="ECO:0007669"/>
    <property type="project" value="UniProtKB-EC"/>
</dbReference>
<dbReference type="InterPro" id="IPR023382">
    <property type="entry name" value="MnmA-like_central_sf"/>
</dbReference>
<evidence type="ECO:0000256" key="6">
    <source>
        <dbReference type="ARBA" id="ARBA00022884"/>
    </source>
</evidence>
<feature type="region of interest" description="Interaction with tRNA" evidence="9">
    <location>
        <begin position="147"/>
        <end position="149"/>
    </location>
</feature>
<keyword evidence="4 9" id="KW-0547">Nucleotide-binding</keyword>
<evidence type="ECO:0000256" key="2">
    <source>
        <dbReference type="ARBA" id="ARBA00022679"/>
    </source>
</evidence>
<dbReference type="CDD" id="cd01998">
    <property type="entry name" value="MnmA_TRMU-like"/>
    <property type="match status" value="1"/>
</dbReference>
<comment type="subcellular location">
    <subcellularLocation>
        <location evidence="9">Cytoplasm</location>
    </subcellularLocation>
</comment>
<comment type="caution">
    <text evidence="12">The sequence shown here is derived from an EMBL/GenBank/DDBJ whole genome shotgun (WGS) entry which is preliminary data.</text>
</comment>
<evidence type="ECO:0000256" key="5">
    <source>
        <dbReference type="ARBA" id="ARBA00022840"/>
    </source>
</evidence>
<evidence type="ECO:0000256" key="4">
    <source>
        <dbReference type="ARBA" id="ARBA00022741"/>
    </source>
</evidence>
<comment type="caution">
    <text evidence="9">Lacks conserved residue(s) required for the propagation of feature annotation.</text>
</comment>
<keyword evidence="2 9" id="KW-0808">Transferase</keyword>
<gene>
    <name evidence="9" type="primary">mnmA</name>
    <name evidence="12" type="ORF">A3J48_03800</name>
</gene>
<dbReference type="NCBIfam" id="TIGR00420">
    <property type="entry name" value="trmU"/>
    <property type="match status" value="1"/>
</dbReference>
<dbReference type="EC" id="2.8.1.13" evidence="9"/>
<evidence type="ECO:0000256" key="9">
    <source>
        <dbReference type="HAMAP-Rule" id="MF_00144"/>
    </source>
</evidence>
<feature type="region of interest" description="Interaction with tRNA" evidence="9">
    <location>
        <begin position="299"/>
        <end position="300"/>
    </location>
</feature>
<evidence type="ECO:0000256" key="7">
    <source>
        <dbReference type="ARBA" id="ARBA00023157"/>
    </source>
</evidence>
<dbReference type="InterPro" id="IPR046885">
    <property type="entry name" value="MnmA-like_C"/>
</dbReference>
<dbReference type="Pfam" id="PF20258">
    <property type="entry name" value="tRNA_Me_trans_C"/>
    <property type="match status" value="1"/>
</dbReference>
<dbReference type="GO" id="GO:0000049">
    <property type="term" value="F:tRNA binding"/>
    <property type="evidence" value="ECO:0007669"/>
    <property type="project" value="UniProtKB-KW"/>
</dbReference>
<comment type="catalytic activity">
    <reaction evidence="8 9">
        <text>S-sulfanyl-L-cysteinyl-[protein] + uridine(34) in tRNA + AH2 + ATP = 2-thiouridine(34) in tRNA + L-cysteinyl-[protein] + A + AMP + diphosphate + H(+)</text>
        <dbReference type="Rhea" id="RHEA:47032"/>
        <dbReference type="Rhea" id="RHEA-COMP:10131"/>
        <dbReference type="Rhea" id="RHEA-COMP:11726"/>
        <dbReference type="Rhea" id="RHEA-COMP:11727"/>
        <dbReference type="Rhea" id="RHEA-COMP:11728"/>
        <dbReference type="ChEBI" id="CHEBI:13193"/>
        <dbReference type="ChEBI" id="CHEBI:15378"/>
        <dbReference type="ChEBI" id="CHEBI:17499"/>
        <dbReference type="ChEBI" id="CHEBI:29950"/>
        <dbReference type="ChEBI" id="CHEBI:30616"/>
        <dbReference type="ChEBI" id="CHEBI:33019"/>
        <dbReference type="ChEBI" id="CHEBI:61963"/>
        <dbReference type="ChEBI" id="CHEBI:65315"/>
        <dbReference type="ChEBI" id="CHEBI:87170"/>
        <dbReference type="ChEBI" id="CHEBI:456215"/>
        <dbReference type="EC" id="2.8.1.13"/>
    </reaction>
</comment>
<dbReference type="Gene3D" id="2.30.30.280">
    <property type="entry name" value="Adenine nucleotide alpha hydrolases-like domains"/>
    <property type="match status" value="1"/>
</dbReference>
<dbReference type="STRING" id="1817832.A3J48_03800"/>
<feature type="domain" description="tRNA-specific 2-thiouridylase MnmA-like central" evidence="11">
    <location>
        <begin position="205"/>
        <end position="265"/>
    </location>
</feature>
<protein>
    <recommendedName>
        <fullName evidence="9">tRNA-specific 2-thiouridylase MnmA</fullName>
        <ecNumber evidence="9">2.8.1.13</ecNumber>
    </recommendedName>
</protein>
<dbReference type="PANTHER" id="PTHR11933:SF5">
    <property type="entry name" value="MITOCHONDRIAL TRNA-SPECIFIC 2-THIOURIDYLASE 1"/>
    <property type="match status" value="1"/>
</dbReference>
<evidence type="ECO:0000256" key="1">
    <source>
        <dbReference type="ARBA" id="ARBA00022555"/>
    </source>
</evidence>
<dbReference type="Proteomes" id="UP000176786">
    <property type="component" value="Unassembled WGS sequence"/>
</dbReference>
<dbReference type="AlphaFoldDB" id="A0A1F5P4D9"/>
<evidence type="ECO:0000313" key="12">
    <source>
        <dbReference type="EMBL" id="OGE84674.1"/>
    </source>
</evidence>
<keyword evidence="1 9" id="KW-0820">tRNA-binding</keyword>
<dbReference type="Pfam" id="PF20259">
    <property type="entry name" value="tRNA_Me_trans_M"/>
    <property type="match status" value="1"/>
</dbReference>
<dbReference type="InterPro" id="IPR046884">
    <property type="entry name" value="MnmA-like_central"/>
</dbReference>